<dbReference type="Gene3D" id="3.40.1370.10">
    <property type="match status" value="1"/>
</dbReference>
<dbReference type="EMBL" id="BEZZ01024608">
    <property type="protein sequence ID" value="GCC39850.1"/>
    <property type="molecule type" value="Genomic_DNA"/>
</dbReference>
<evidence type="ECO:0000313" key="4">
    <source>
        <dbReference type="EMBL" id="GCC39850.1"/>
    </source>
</evidence>
<protein>
    <submittedName>
        <fullName evidence="4">Uncharacterized protein</fullName>
    </submittedName>
</protein>
<dbReference type="GO" id="GO:0006412">
    <property type="term" value="P:translation"/>
    <property type="evidence" value="ECO:0007669"/>
    <property type="project" value="InterPro"/>
</dbReference>
<proteinExistence type="inferred from homology"/>
<keyword evidence="3" id="KW-0687">Ribonucleoprotein</keyword>
<comment type="similarity">
    <text evidence="1">Belongs to the universal ribosomal protein uL4 family.</text>
</comment>
<sequence length="82" mass="9154">MFVSTLSGGYELPSNLQANFIDIEKKGPPPSFESESPVFRRCEIAVPTHLKPREAWLESLRGYTDDKLGIVDLHPDVFAVPP</sequence>
<dbReference type="GO" id="GO:0003735">
    <property type="term" value="F:structural constituent of ribosome"/>
    <property type="evidence" value="ECO:0007669"/>
    <property type="project" value="InterPro"/>
</dbReference>
<evidence type="ECO:0000313" key="5">
    <source>
        <dbReference type="Proteomes" id="UP000287033"/>
    </source>
</evidence>
<organism evidence="4 5">
    <name type="scientific">Chiloscyllium punctatum</name>
    <name type="common">Brownbanded bambooshark</name>
    <name type="synonym">Hemiscyllium punctatum</name>
    <dbReference type="NCBI Taxonomy" id="137246"/>
    <lineage>
        <taxon>Eukaryota</taxon>
        <taxon>Metazoa</taxon>
        <taxon>Chordata</taxon>
        <taxon>Craniata</taxon>
        <taxon>Vertebrata</taxon>
        <taxon>Chondrichthyes</taxon>
        <taxon>Elasmobranchii</taxon>
        <taxon>Galeomorphii</taxon>
        <taxon>Galeoidea</taxon>
        <taxon>Orectolobiformes</taxon>
        <taxon>Hemiscylliidae</taxon>
        <taxon>Chiloscyllium</taxon>
    </lineage>
</organism>
<feature type="non-terminal residue" evidence="4">
    <location>
        <position position="82"/>
    </location>
</feature>
<gene>
    <name evidence="4" type="ORF">chiPu_0023655</name>
</gene>
<comment type="caution">
    <text evidence="4">The sequence shown here is derived from an EMBL/GenBank/DDBJ whole genome shotgun (WGS) entry which is preliminary data.</text>
</comment>
<accession>A0A401TB14</accession>
<dbReference type="OrthoDB" id="275876at2759"/>
<dbReference type="InterPro" id="IPR023574">
    <property type="entry name" value="Ribosomal_uL4_dom_sf"/>
</dbReference>
<dbReference type="AlphaFoldDB" id="A0A401TB14"/>
<evidence type="ECO:0000256" key="2">
    <source>
        <dbReference type="ARBA" id="ARBA00022980"/>
    </source>
</evidence>
<evidence type="ECO:0000256" key="1">
    <source>
        <dbReference type="ARBA" id="ARBA00010528"/>
    </source>
</evidence>
<dbReference type="GO" id="GO:0005840">
    <property type="term" value="C:ribosome"/>
    <property type="evidence" value="ECO:0007669"/>
    <property type="project" value="UniProtKB-KW"/>
</dbReference>
<keyword evidence="2" id="KW-0689">Ribosomal protein</keyword>
<reference evidence="4 5" key="1">
    <citation type="journal article" date="2018" name="Nat. Ecol. Evol.">
        <title>Shark genomes provide insights into elasmobranch evolution and the origin of vertebrates.</title>
        <authorList>
            <person name="Hara Y"/>
            <person name="Yamaguchi K"/>
            <person name="Onimaru K"/>
            <person name="Kadota M"/>
            <person name="Koyanagi M"/>
            <person name="Keeley SD"/>
            <person name="Tatsumi K"/>
            <person name="Tanaka K"/>
            <person name="Motone F"/>
            <person name="Kageyama Y"/>
            <person name="Nozu R"/>
            <person name="Adachi N"/>
            <person name="Nishimura O"/>
            <person name="Nakagawa R"/>
            <person name="Tanegashima C"/>
            <person name="Kiyatake I"/>
            <person name="Matsumoto R"/>
            <person name="Murakumo K"/>
            <person name="Nishida K"/>
            <person name="Terakita A"/>
            <person name="Kuratani S"/>
            <person name="Sato K"/>
            <person name="Hyodo S Kuraku.S."/>
        </authorList>
    </citation>
    <scope>NUCLEOTIDE SEQUENCE [LARGE SCALE GENOMIC DNA]</scope>
</reference>
<keyword evidence="5" id="KW-1185">Reference proteome</keyword>
<name>A0A401TB14_CHIPU</name>
<evidence type="ECO:0000256" key="3">
    <source>
        <dbReference type="ARBA" id="ARBA00023274"/>
    </source>
</evidence>
<dbReference type="STRING" id="137246.A0A401TB14"/>
<dbReference type="GO" id="GO:1990904">
    <property type="term" value="C:ribonucleoprotein complex"/>
    <property type="evidence" value="ECO:0007669"/>
    <property type="project" value="UniProtKB-KW"/>
</dbReference>
<dbReference type="Proteomes" id="UP000287033">
    <property type="component" value="Unassembled WGS sequence"/>
</dbReference>